<feature type="compositionally biased region" description="Polar residues" evidence="1">
    <location>
        <begin position="1"/>
        <end position="26"/>
    </location>
</feature>
<organism evidence="3 4">
    <name type="scientific">Sporormia fimetaria CBS 119925</name>
    <dbReference type="NCBI Taxonomy" id="1340428"/>
    <lineage>
        <taxon>Eukaryota</taxon>
        <taxon>Fungi</taxon>
        <taxon>Dikarya</taxon>
        <taxon>Ascomycota</taxon>
        <taxon>Pezizomycotina</taxon>
        <taxon>Dothideomycetes</taxon>
        <taxon>Pleosporomycetidae</taxon>
        <taxon>Pleosporales</taxon>
        <taxon>Sporormiaceae</taxon>
        <taxon>Sporormia</taxon>
    </lineage>
</organism>
<dbReference type="Proteomes" id="UP000799440">
    <property type="component" value="Unassembled WGS sequence"/>
</dbReference>
<feature type="transmembrane region" description="Helical" evidence="2">
    <location>
        <begin position="113"/>
        <end position="134"/>
    </location>
</feature>
<gene>
    <name evidence="3" type="ORF">M011DRAFT_15521</name>
</gene>
<keyword evidence="2" id="KW-0472">Membrane</keyword>
<dbReference type="OrthoDB" id="5279542at2759"/>
<feature type="region of interest" description="Disordered" evidence="1">
    <location>
        <begin position="1"/>
        <end position="54"/>
    </location>
</feature>
<protein>
    <submittedName>
        <fullName evidence="3">Uncharacterized protein</fullName>
    </submittedName>
</protein>
<evidence type="ECO:0000313" key="4">
    <source>
        <dbReference type="Proteomes" id="UP000799440"/>
    </source>
</evidence>
<evidence type="ECO:0000313" key="3">
    <source>
        <dbReference type="EMBL" id="KAF2752071.1"/>
    </source>
</evidence>
<feature type="transmembrane region" description="Helical" evidence="2">
    <location>
        <begin position="72"/>
        <end position="93"/>
    </location>
</feature>
<sequence>MSQAMPAPTTTPQGSQEPTSNDQQRLPSPRPAETHNNFNTTTTPHTPIASQPPTQTLARRLDAGEDLWVWKLGLRAAAIVVGIVGTACFAWGLATTPNGPYSSDLDYSWGFPWTIITFGVSAVFCSVCILVLLLRRPNRPVHPGVAVGMDLLLWMGLAITGTFALMCVTSIMSFGSHGIIGGYYSSEGRFEQSLNGTWVWAREEEDYYYGTPRSCDQSSYNSYSYGGAVGSYTFDSCADVDKWVNHLWSLKSKRVTTLMVGVVCQYLSMVLHLILFIWACVDTHRRNENKVSKDAELLATDIVMKMIKSGAVVPGPNQSTAQQSLLQNAQMPQGWMPVPMAPQPAMVGPEKGEVSRFA</sequence>
<keyword evidence="4" id="KW-1185">Reference proteome</keyword>
<accession>A0A6A6VS27</accession>
<reference evidence="3" key="1">
    <citation type="journal article" date="2020" name="Stud. Mycol.">
        <title>101 Dothideomycetes genomes: a test case for predicting lifestyles and emergence of pathogens.</title>
        <authorList>
            <person name="Haridas S."/>
            <person name="Albert R."/>
            <person name="Binder M."/>
            <person name="Bloem J."/>
            <person name="Labutti K."/>
            <person name="Salamov A."/>
            <person name="Andreopoulos B."/>
            <person name="Baker S."/>
            <person name="Barry K."/>
            <person name="Bills G."/>
            <person name="Bluhm B."/>
            <person name="Cannon C."/>
            <person name="Castanera R."/>
            <person name="Culley D."/>
            <person name="Daum C."/>
            <person name="Ezra D."/>
            <person name="Gonzalez J."/>
            <person name="Henrissat B."/>
            <person name="Kuo A."/>
            <person name="Liang C."/>
            <person name="Lipzen A."/>
            <person name="Lutzoni F."/>
            <person name="Magnuson J."/>
            <person name="Mondo S."/>
            <person name="Nolan M."/>
            <person name="Ohm R."/>
            <person name="Pangilinan J."/>
            <person name="Park H.-J."/>
            <person name="Ramirez L."/>
            <person name="Alfaro M."/>
            <person name="Sun H."/>
            <person name="Tritt A."/>
            <person name="Yoshinaga Y."/>
            <person name="Zwiers L.-H."/>
            <person name="Turgeon B."/>
            <person name="Goodwin S."/>
            <person name="Spatafora J."/>
            <person name="Crous P."/>
            <person name="Grigoriev I."/>
        </authorList>
    </citation>
    <scope>NUCLEOTIDE SEQUENCE</scope>
    <source>
        <strain evidence="3">CBS 119925</strain>
    </source>
</reference>
<dbReference type="AlphaFoldDB" id="A0A6A6VS27"/>
<feature type="transmembrane region" description="Helical" evidence="2">
    <location>
        <begin position="258"/>
        <end position="281"/>
    </location>
</feature>
<evidence type="ECO:0000256" key="1">
    <source>
        <dbReference type="SAM" id="MobiDB-lite"/>
    </source>
</evidence>
<keyword evidence="2" id="KW-1133">Transmembrane helix</keyword>
<feature type="transmembrane region" description="Helical" evidence="2">
    <location>
        <begin position="146"/>
        <end position="174"/>
    </location>
</feature>
<proteinExistence type="predicted"/>
<feature type="compositionally biased region" description="Low complexity" evidence="1">
    <location>
        <begin position="34"/>
        <end position="47"/>
    </location>
</feature>
<name>A0A6A6VS27_9PLEO</name>
<evidence type="ECO:0000256" key="2">
    <source>
        <dbReference type="SAM" id="Phobius"/>
    </source>
</evidence>
<dbReference type="EMBL" id="MU006561">
    <property type="protein sequence ID" value="KAF2752071.1"/>
    <property type="molecule type" value="Genomic_DNA"/>
</dbReference>
<keyword evidence="2" id="KW-0812">Transmembrane</keyword>